<dbReference type="GO" id="GO:0003735">
    <property type="term" value="F:structural constituent of ribosome"/>
    <property type="evidence" value="ECO:0007669"/>
    <property type="project" value="InterPro"/>
</dbReference>
<dbReference type="EMBL" id="CU469464">
    <property type="protein sequence ID" value="CAP18570.1"/>
    <property type="molecule type" value="Genomic_DNA"/>
</dbReference>
<dbReference type="Proteomes" id="UP000002020">
    <property type="component" value="Chromosome"/>
</dbReference>
<evidence type="ECO:0000256" key="1">
    <source>
        <dbReference type="ARBA" id="ARBA00007596"/>
    </source>
</evidence>
<dbReference type="GO" id="GO:0006412">
    <property type="term" value="P:translation"/>
    <property type="evidence" value="ECO:0007669"/>
    <property type="project" value="UniProtKB-UniRule"/>
</dbReference>
<dbReference type="GO" id="GO:0005737">
    <property type="term" value="C:cytoplasm"/>
    <property type="evidence" value="ECO:0007669"/>
    <property type="project" value="UniProtKB-ARBA"/>
</dbReference>
<dbReference type="STRING" id="37692.ATP_00383"/>
<dbReference type="GO" id="GO:0005840">
    <property type="term" value="C:ribosome"/>
    <property type="evidence" value="ECO:0007669"/>
    <property type="project" value="UniProtKB-KW"/>
</dbReference>
<proteinExistence type="inferred from homology"/>
<evidence type="ECO:0000256" key="4">
    <source>
        <dbReference type="ARBA" id="ARBA00035176"/>
    </source>
</evidence>
<dbReference type="AlphaFoldDB" id="B3QZG3"/>
<dbReference type="HAMAP" id="MF_00294">
    <property type="entry name" value="Ribosomal_bL33"/>
    <property type="match status" value="1"/>
</dbReference>
<dbReference type="GO" id="GO:1990904">
    <property type="term" value="C:ribonucleoprotein complex"/>
    <property type="evidence" value="ECO:0007669"/>
    <property type="project" value="UniProtKB-KW"/>
</dbReference>
<evidence type="ECO:0000256" key="5">
    <source>
        <dbReference type="HAMAP-Rule" id="MF_00294"/>
    </source>
</evidence>
<name>B3QZG3_PHYMT</name>
<dbReference type="Gene3D" id="2.20.28.120">
    <property type="entry name" value="Ribosomal protein L33"/>
    <property type="match status" value="1"/>
</dbReference>
<dbReference type="InterPro" id="IPR001705">
    <property type="entry name" value="Ribosomal_bL33"/>
</dbReference>
<dbReference type="Pfam" id="PF00471">
    <property type="entry name" value="Ribosomal_L33"/>
    <property type="match status" value="1"/>
</dbReference>
<accession>B3QZG3</accession>
<dbReference type="NCBIfam" id="NF001764">
    <property type="entry name" value="PRK00504.1"/>
    <property type="match status" value="1"/>
</dbReference>
<keyword evidence="7" id="KW-1185">Reference proteome</keyword>
<organism evidence="6 7">
    <name type="scientific">Phytoplasma mali (strain AT)</name>
    <dbReference type="NCBI Taxonomy" id="482235"/>
    <lineage>
        <taxon>Bacteria</taxon>
        <taxon>Bacillati</taxon>
        <taxon>Mycoplasmatota</taxon>
        <taxon>Mollicutes</taxon>
        <taxon>Acholeplasmatales</taxon>
        <taxon>Acholeplasmataceae</taxon>
        <taxon>Candidatus Phytoplasma</taxon>
        <taxon>16SrX (Apple proliferation group)</taxon>
    </lineage>
</organism>
<keyword evidence="3 5" id="KW-0687">Ribonucleoprotein</keyword>
<dbReference type="eggNOG" id="COG0267">
    <property type="taxonomic scope" value="Bacteria"/>
</dbReference>
<evidence type="ECO:0000256" key="2">
    <source>
        <dbReference type="ARBA" id="ARBA00022980"/>
    </source>
</evidence>
<sequence length="49" mass="5867">MVKKNILICSICLNRNYNTKTNSIYISKRLILKKYCPNCNRHTLHKENQ</sequence>
<evidence type="ECO:0000313" key="7">
    <source>
        <dbReference type="Proteomes" id="UP000002020"/>
    </source>
</evidence>
<dbReference type="InterPro" id="IPR038584">
    <property type="entry name" value="Ribosomal_bL33_sf"/>
</dbReference>
<dbReference type="KEGG" id="pml:ATP_00383"/>
<gene>
    <name evidence="5 6" type="primary">rpmG</name>
    <name evidence="6" type="ordered locus">ATP_00383</name>
</gene>
<comment type="similarity">
    <text evidence="1 5">Belongs to the bacterial ribosomal protein bL33 family.</text>
</comment>
<evidence type="ECO:0000313" key="6">
    <source>
        <dbReference type="EMBL" id="CAP18570.1"/>
    </source>
</evidence>
<dbReference type="SUPFAM" id="SSF57829">
    <property type="entry name" value="Zn-binding ribosomal proteins"/>
    <property type="match status" value="1"/>
</dbReference>
<dbReference type="HOGENOM" id="CLU_190949_0_1_14"/>
<evidence type="ECO:0000256" key="3">
    <source>
        <dbReference type="ARBA" id="ARBA00023274"/>
    </source>
</evidence>
<protein>
    <recommendedName>
        <fullName evidence="4 5">Large ribosomal subunit protein bL33</fullName>
    </recommendedName>
</protein>
<keyword evidence="2 5" id="KW-0689">Ribosomal protein</keyword>
<dbReference type="NCBIfam" id="TIGR01023">
    <property type="entry name" value="rpmG_bact"/>
    <property type="match status" value="1"/>
</dbReference>
<dbReference type="InterPro" id="IPR011332">
    <property type="entry name" value="Ribosomal_zn-bd"/>
</dbReference>
<reference evidence="6 7" key="1">
    <citation type="journal article" date="2008" name="BMC Genomics">
        <title>The linear chromosome of the plant-pathogenic mycoplasma 'Candidatus Phytoplasma mali'.</title>
        <authorList>
            <person name="Kube M."/>
            <person name="Schneider B."/>
            <person name="Kuhl H."/>
            <person name="Dandekar T."/>
            <person name="Heitmann K."/>
            <person name="Migdoll A.M."/>
            <person name="Reinhardt R."/>
            <person name="Seemueller E."/>
        </authorList>
    </citation>
    <scope>NUCLEOTIDE SEQUENCE [LARGE SCALE GENOMIC DNA]</scope>
    <source>
        <strain evidence="6 7">AT</strain>
    </source>
</reference>